<sequence length="399" mass="45403">MGKNFRKQDDIPRKEVVLIADDDRIMRSLLEYRLRKNGFEVISAMNGLQVLEYMSAQVGAVLLDLHMPGPDGITCLRRIRERFEDVSPIMITASDDISDAVEAMKYGAFDYLVKPVNPQKLVVLVRKALDHRYQTRRLREVEAQLSRAREHEIEIAWKIQKTLLMGRPPRNIPGLHIAQITIPSQKVDGDFLDFFELTEDSLDIVVGDVMGKGIAPALLGAAIKNHFLRVLNRLISRKIPEPANIVSCLHEMMIEQMEAIETFVTLCYARIDLKNSVIRFVDCGHVRTLHYHRITRAVSLLEGVNVPLGLPESEPFRQMAVAFAPGDFFFFYSDGLTEARNPFDELYGETRLISFIEKYGYLTPEELIAGILNDVTHFTRSESFDDDFTCLVAAIEDTN</sequence>
<dbReference type="InterPro" id="IPR052016">
    <property type="entry name" value="Bact_Sigma-Reg"/>
</dbReference>
<dbReference type="PANTHER" id="PTHR43156:SF2">
    <property type="entry name" value="STAGE II SPORULATION PROTEIN E"/>
    <property type="match status" value="1"/>
</dbReference>
<keyword evidence="2" id="KW-0597">Phosphoprotein</keyword>
<dbReference type="InterPro" id="IPR001932">
    <property type="entry name" value="PPM-type_phosphatase-like_dom"/>
</dbReference>
<keyword evidence="1" id="KW-0378">Hydrolase</keyword>
<keyword evidence="5" id="KW-1185">Reference proteome</keyword>
<dbReference type="EMBL" id="BEXT01000001">
    <property type="protein sequence ID" value="GBC60357.1"/>
    <property type="molecule type" value="Genomic_DNA"/>
</dbReference>
<accession>A0A401FTP1</accession>
<dbReference type="PANTHER" id="PTHR43156">
    <property type="entry name" value="STAGE II SPORULATION PROTEIN E-RELATED"/>
    <property type="match status" value="1"/>
</dbReference>
<organism evidence="4 5">
    <name type="scientific">Desulfonema ishimotonii</name>
    <dbReference type="NCBI Taxonomy" id="45657"/>
    <lineage>
        <taxon>Bacteria</taxon>
        <taxon>Pseudomonadati</taxon>
        <taxon>Thermodesulfobacteriota</taxon>
        <taxon>Desulfobacteria</taxon>
        <taxon>Desulfobacterales</taxon>
        <taxon>Desulfococcaceae</taxon>
        <taxon>Desulfonema</taxon>
    </lineage>
</organism>
<dbReference type="GO" id="GO:0016791">
    <property type="term" value="F:phosphatase activity"/>
    <property type="evidence" value="ECO:0007669"/>
    <property type="project" value="TreeGrafter"/>
</dbReference>
<evidence type="ECO:0000313" key="5">
    <source>
        <dbReference type="Proteomes" id="UP000288096"/>
    </source>
</evidence>
<dbReference type="AlphaFoldDB" id="A0A401FTP1"/>
<name>A0A401FTP1_9BACT</name>
<dbReference type="OrthoDB" id="20101at2"/>
<reference evidence="5" key="1">
    <citation type="submission" date="2017-11" db="EMBL/GenBank/DDBJ databases">
        <authorList>
            <person name="Watanabe M."/>
            <person name="Kojima H."/>
        </authorList>
    </citation>
    <scope>NUCLEOTIDE SEQUENCE [LARGE SCALE GENOMIC DNA]</scope>
    <source>
        <strain evidence="5">Tokyo 01</strain>
    </source>
</reference>
<dbReference type="Gene3D" id="3.40.50.2300">
    <property type="match status" value="1"/>
</dbReference>
<dbReference type="RefSeq" id="WP_124327786.1">
    <property type="nucleotide sequence ID" value="NZ_BEXT01000001.1"/>
</dbReference>
<evidence type="ECO:0000313" key="4">
    <source>
        <dbReference type="EMBL" id="GBC60357.1"/>
    </source>
</evidence>
<evidence type="ECO:0000256" key="2">
    <source>
        <dbReference type="PROSITE-ProRule" id="PRU00169"/>
    </source>
</evidence>
<dbReference type="SUPFAM" id="SSF52172">
    <property type="entry name" value="CheY-like"/>
    <property type="match status" value="1"/>
</dbReference>
<dbReference type="Proteomes" id="UP000288096">
    <property type="component" value="Unassembled WGS sequence"/>
</dbReference>
<evidence type="ECO:0000259" key="3">
    <source>
        <dbReference type="PROSITE" id="PS50110"/>
    </source>
</evidence>
<dbReference type="InterPro" id="IPR001789">
    <property type="entry name" value="Sig_transdc_resp-reg_receiver"/>
</dbReference>
<proteinExistence type="predicted"/>
<reference evidence="5" key="2">
    <citation type="submission" date="2019-01" db="EMBL/GenBank/DDBJ databases">
        <title>Genome sequence of Desulfonema ishimotonii strain Tokyo 01.</title>
        <authorList>
            <person name="Fukui M."/>
        </authorList>
    </citation>
    <scope>NUCLEOTIDE SEQUENCE [LARGE SCALE GENOMIC DNA]</scope>
    <source>
        <strain evidence="5">Tokyo 01</strain>
    </source>
</reference>
<dbReference type="InterPro" id="IPR036457">
    <property type="entry name" value="PPM-type-like_dom_sf"/>
</dbReference>
<dbReference type="InterPro" id="IPR011006">
    <property type="entry name" value="CheY-like_superfamily"/>
</dbReference>
<feature type="modified residue" description="4-aspartylphosphate" evidence="2">
    <location>
        <position position="64"/>
    </location>
</feature>
<protein>
    <recommendedName>
        <fullName evidence="3">Response regulatory domain-containing protein</fullName>
    </recommendedName>
</protein>
<dbReference type="Pfam" id="PF00072">
    <property type="entry name" value="Response_reg"/>
    <property type="match status" value="1"/>
</dbReference>
<dbReference type="GO" id="GO:0000160">
    <property type="term" value="P:phosphorelay signal transduction system"/>
    <property type="evidence" value="ECO:0007669"/>
    <property type="project" value="InterPro"/>
</dbReference>
<evidence type="ECO:0000256" key="1">
    <source>
        <dbReference type="ARBA" id="ARBA00022801"/>
    </source>
</evidence>
<dbReference type="SMART" id="SM00331">
    <property type="entry name" value="PP2C_SIG"/>
    <property type="match status" value="1"/>
</dbReference>
<dbReference type="SUPFAM" id="SSF81606">
    <property type="entry name" value="PP2C-like"/>
    <property type="match status" value="1"/>
</dbReference>
<dbReference type="Pfam" id="PF07228">
    <property type="entry name" value="SpoIIE"/>
    <property type="match status" value="1"/>
</dbReference>
<dbReference type="SMART" id="SM00448">
    <property type="entry name" value="REC"/>
    <property type="match status" value="1"/>
</dbReference>
<comment type="caution">
    <text evidence="4">The sequence shown here is derived from an EMBL/GenBank/DDBJ whole genome shotgun (WGS) entry which is preliminary data.</text>
</comment>
<gene>
    <name evidence="4" type="ORF">DENIS_1308</name>
</gene>
<dbReference type="Gene3D" id="3.60.40.10">
    <property type="entry name" value="PPM-type phosphatase domain"/>
    <property type="match status" value="1"/>
</dbReference>
<dbReference type="PROSITE" id="PS50110">
    <property type="entry name" value="RESPONSE_REGULATORY"/>
    <property type="match status" value="1"/>
</dbReference>
<feature type="domain" description="Response regulatory" evidence="3">
    <location>
        <begin position="16"/>
        <end position="129"/>
    </location>
</feature>